<protein>
    <submittedName>
        <fullName evidence="1">Uncharacterized protein</fullName>
    </submittedName>
</protein>
<evidence type="ECO:0000313" key="1">
    <source>
        <dbReference type="EMBL" id="KAG7048763.1"/>
    </source>
</evidence>
<sequence length="206" mass="22204">MGYFRTSCFGLVPASRFKGGESKELARGLACRPGAERYPTVTNAVKRLPSDAPTVSTGTIMESLFRMQAVSILLSSMCESRLAPNSTTSLPLAYGDQSLLPDYNRPKEMTNLRCDESHAVFAAPNKAATITLSTCGKEETDSIDQFVEKSSEDGLSPDCNKYPSCDGLGHVTSTLGCANCVPLGDRCCYVHSEREPKPEHLLAADP</sequence>
<name>A0A9P7R5A5_9PEZI</name>
<evidence type="ECO:0000313" key="2">
    <source>
        <dbReference type="Proteomes" id="UP000699042"/>
    </source>
</evidence>
<gene>
    <name evidence="1" type="ORF">JMJ77_014395</name>
</gene>
<reference evidence="1" key="1">
    <citation type="submission" date="2021-05" db="EMBL/GenBank/DDBJ databases">
        <title>Comparative genomics of three Colletotrichum scovillei strains and genetic complementation revealed genes involved fungal growth and virulence on chili pepper.</title>
        <authorList>
            <person name="Hsieh D.-K."/>
            <person name="Chuang S.-C."/>
            <person name="Chen C.-Y."/>
            <person name="Chao Y.-T."/>
            <person name="Lu M.-Y.J."/>
            <person name="Lee M.-H."/>
            <person name="Shih M.-C."/>
        </authorList>
    </citation>
    <scope>NUCLEOTIDE SEQUENCE</scope>
    <source>
        <strain evidence="1">Coll-153</strain>
    </source>
</reference>
<proteinExistence type="predicted"/>
<comment type="caution">
    <text evidence="1">The sequence shown here is derived from an EMBL/GenBank/DDBJ whole genome shotgun (WGS) entry which is preliminary data.</text>
</comment>
<organism evidence="1 2">
    <name type="scientific">Colletotrichum scovillei</name>
    <dbReference type="NCBI Taxonomy" id="1209932"/>
    <lineage>
        <taxon>Eukaryota</taxon>
        <taxon>Fungi</taxon>
        <taxon>Dikarya</taxon>
        <taxon>Ascomycota</taxon>
        <taxon>Pezizomycotina</taxon>
        <taxon>Sordariomycetes</taxon>
        <taxon>Hypocreomycetidae</taxon>
        <taxon>Glomerellales</taxon>
        <taxon>Glomerellaceae</taxon>
        <taxon>Colletotrichum</taxon>
        <taxon>Colletotrichum acutatum species complex</taxon>
    </lineage>
</organism>
<dbReference type="AlphaFoldDB" id="A0A9P7R5A5"/>
<dbReference type="EMBL" id="JAESDN010000006">
    <property type="protein sequence ID" value="KAG7048763.1"/>
    <property type="molecule type" value="Genomic_DNA"/>
</dbReference>
<dbReference type="Proteomes" id="UP000699042">
    <property type="component" value="Unassembled WGS sequence"/>
</dbReference>
<keyword evidence="2" id="KW-1185">Reference proteome</keyword>
<accession>A0A9P7R5A5</accession>